<organism evidence="9 10">
    <name type="scientific">Periophthalmus magnuspinnatus</name>
    <dbReference type="NCBI Taxonomy" id="409849"/>
    <lineage>
        <taxon>Eukaryota</taxon>
        <taxon>Metazoa</taxon>
        <taxon>Chordata</taxon>
        <taxon>Craniata</taxon>
        <taxon>Vertebrata</taxon>
        <taxon>Euteleostomi</taxon>
        <taxon>Actinopterygii</taxon>
        <taxon>Neopterygii</taxon>
        <taxon>Teleostei</taxon>
        <taxon>Neoteleostei</taxon>
        <taxon>Acanthomorphata</taxon>
        <taxon>Gobiaria</taxon>
        <taxon>Gobiiformes</taxon>
        <taxon>Gobioidei</taxon>
        <taxon>Gobiidae</taxon>
        <taxon>Oxudercinae</taxon>
        <taxon>Periophthalmus</taxon>
    </lineage>
</organism>
<evidence type="ECO:0000313" key="10">
    <source>
        <dbReference type="Proteomes" id="UP000261520"/>
    </source>
</evidence>
<evidence type="ECO:0000256" key="2">
    <source>
        <dbReference type="ARBA" id="ARBA00010904"/>
    </source>
</evidence>
<feature type="region of interest" description="Disordered" evidence="8">
    <location>
        <begin position="140"/>
        <end position="160"/>
    </location>
</feature>
<evidence type="ECO:0000256" key="3">
    <source>
        <dbReference type="ARBA" id="ARBA00022692"/>
    </source>
</evidence>
<keyword evidence="6 7" id="KW-0472">Membrane</keyword>
<dbReference type="Pfam" id="PF09769">
    <property type="entry name" value="ApoO"/>
    <property type="match status" value="1"/>
</dbReference>
<sequence length="160" mass="17386">MNIYKPLQPSLQIQEDPEKPGAIENVYYYLKDPPPEFLPRFGTITMAGLLGMFLARKGSRLRRVALPMSLMTAGASVCYPSQAVAVLTGKKVYAAGQWSSATVSSLLSSPPKPPPCEHLSKLLLHLPSFSPEGTGFKAKPALMDFGQSNPEDADLYTTRS</sequence>
<evidence type="ECO:0000256" key="6">
    <source>
        <dbReference type="ARBA" id="ARBA00023136"/>
    </source>
</evidence>
<keyword evidence="10" id="KW-1185">Reference proteome</keyword>
<keyword evidence="5 7" id="KW-0496">Mitochondrion</keyword>
<proteinExistence type="inferred from homology"/>
<comment type="similarity">
    <text evidence="2">Belongs to the apolipoprotein O/MICOS complex subunit Mic27 family.</text>
</comment>
<dbReference type="InterPro" id="IPR033182">
    <property type="entry name" value="MIC26/MIC27_animal"/>
</dbReference>
<keyword evidence="4 7" id="KW-1133">Transmembrane helix</keyword>
<name>A0A3B4AJL7_9GOBI</name>
<feature type="transmembrane region" description="Helical" evidence="7">
    <location>
        <begin position="37"/>
        <end position="55"/>
    </location>
</feature>
<reference evidence="9" key="1">
    <citation type="submission" date="2025-08" db="UniProtKB">
        <authorList>
            <consortium name="Ensembl"/>
        </authorList>
    </citation>
    <scope>IDENTIFICATION</scope>
</reference>
<comment type="subunit">
    <text evidence="7">Component of the mitochondrial contact site and cristae organizing system (MICOS) complex.</text>
</comment>
<keyword evidence="7" id="KW-0999">Mitochondrion inner membrane</keyword>
<evidence type="ECO:0000256" key="8">
    <source>
        <dbReference type="SAM" id="MobiDB-lite"/>
    </source>
</evidence>
<dbReference type="Proteomes" id="UP000261520">
    <property type="component" value="Unplaced"/>
</dbReference>
<comment type="subcellular location">
    <subcellularLocation>
        <location evidence="7">Mitochondrion inner membrane</location>
    </subcellularLocation>
    <subcellularLocation>
        <location evidence="1">Mitochondrion membrane</location>
    </subcellularLocation>
</comment>
<dbReference type="Ensembl" id="ENSPMGT00000018492.1">
    <property type="protein sequence ID" value="ENSPMGP00000017322.1"/>
    <property type="gene ID" value="ENSPMGG00000014183.1"/>
</dbReference>
<dbReference type="GO" id="GO:0061617">
    <property type="term" value="C:MICOS complex"/>
    <property type="evidence" value="ECO:0007669"/>
    <property type="project" value="UniProtKB-UniRule"/>
</dbReference>
<evidence type="ECO:0000256" key="5">
    <source>
        <dbReference type="ARBA" id="ARBA00023128"/>
    </source>
</evidence>
<reference evidence="9" key="2">
    <citation type="submission" date="2025-09" db="UniProtKB">
        <authorList>
            <consortium name="Ensembl"/>
        </authorList>
    </citation>
    <scope>IDENTIFICATION</scope>
</reference>
<dbReference type="PANTHER" id="PTHR14564">
    <property type="entry name" value="MICOS COMPLEX SUBUNIT MIC26 / MIC27 FAMILY MEMBER"/>
    <property type="match status" value="1"/>
</dbReference>
<dbReference type="GO" id="GO:0042407">
    <property type="term" value="P:cristae formation"/>
    <property type="evidence" value="ECO:0007669"/>
    <property type="project" value="InterPro"/>
</dbReference>
<keyword evidence="3 7" id="KW-0812">Transmembrane</keyword>
<evidence type="ECO:0000256" key="4">
    <source>
        <dbReference type="ARBA" id="ARBA00022989"/>
    </source>
</evidence>
<dbReference type="STRING" id="409849.ENSPMGP00000017322"/>
<dbReference type="AlphaFoldDB" id="A0A3B4AJL7"/>
<evidence type="ECO:0000256" key="1">
    <source>
        <dbReference type="ARBA" id="ARBA00004325"/>
    </source>
</evidence>
<accession>A0A3B4AJL7</accession>
<evidence type="ECO:0000313" key="9">
    <source>
        <dbReference type="Ensembl" id="ENSPMGP00000017322.1"/>
    </source>
</evidence>
<comment type="function">
    <text evidence="7">Component of the MICOS complex, a large protein complex of the mitochondrial inner membrane that plays crucial roles in the maintenance of crista junctions, inner membrane architecture, and formation of contact sites to the outer membrane.</text>
</comment>
<protein>
    <recommendedName>
        <fullName evidence="7">MICOS complex subunit</fullName>
    </recommendedName>
</protein>
<evidence type="ECO:0000256" key="7">
    <source>
        <dbReference type="RuleBase" id="RU363021"/>
    </source>
</evidence>
<dbReference type="InterPro" id="IPR019166">
    <property type="entry name" value="MIC26/MIC27"/>
</dbReference>